<sequence>MSGKNVDELTQLEMTIVNKVNSGGSGTDISYWEGLLVHLKVYIAKTRLKELHQKMLRLKLARIREEQMKEVGKLDSHGRTVAVKKRPLSDDDEDDLERQLRKKVDLDELESTDLDDEQKEMRWRQLTKEQLEIATLQLYERGGYSPRYGDVNDTMPGIEVLDE</sequence>
<dbReference type="Proteomes" id="UP000053660">
    <property type="component" value="Unassembled WGS sequence"/>
</dbReference>
<dbReference type="PANTHER" id="PTHR21737:SF4">
    <property type="entry name" value="SPLICING FACTOR CACTIN"/>
    <property type="match status" value="1"/>
</dbReference>
<evidence type="ECO:0000313" key="4">
    <source>
        <dbReference type="Proteomes" id="UP000053660"/>
    </source>
</evidence>
<dbReference type="GO" id="GO:0045292">
    <property type="term" value="P:mRNA cis splicing, via spliceosome"/>
    <property type="evidence" value="ECO:0007669"/>
    <property type="project" value="TreeGrafter"/>
</dbReference>
<protein>
    <recommendedName>
        <fullName evidence="2">Splicing factor cactin central domain-containing protein</fullName>
    </recommendedName>
</protein>
<dbReference type="EMBL" id="KN576540">
    <property type="protein sequence ID" value="KHJ82883.1"/>
    <property type="molecule type" value="Genomic_DNA"/>
</dbReference>
<evidence type="ECO:0000259" key="2">
    <source>
        <dbReference type="Pfam" id="PF10312"/>
    </source>
</evidence>
<name>A0A0B1SC45_OESDE</name>
<dbReference type="PANTHER" id="PTHR21737">
    <property type="entry name" value="POLYGLUTAMINE BINDING PROTEIN 1/MARVEL MEMBRANE-ASSOCIATING DOMAIN CONTAINING 3"/>
    <property type="match status" value="1"/>
</dbReference>
<dbReference type="InterPro" id="IPR018816">
    <property type="entry name" value="Cactin_central"/>
</dbReference>
<feature type="domain" description="Splicing factor cactin central" evidence="2">
    <location>
        <begin position="1"/>
        <end position="52"/>
    </location>
</feature>
<evidence type="ECO:0000313" key="3">
    <source>
        <dbReference type="EMBL" id="KHJ82883.1"/>
    </source>
</evidence>
<reference evidence="3 4" key="1">
    <citation type="submission" date="2014-03" db="EMBL/GenBank/DDBJ databases">
        <title>Draft genome of the hookworm Oesophagostomum dentatum.</title>
        <authorList>
            <person name="Mitreva M."/>
        </authorList>
    </citation>
    <scope>NUCLEOTIDE SEQUENCE [LARGE SCALE GENOMIC DNA]</scope>
    <source>
        <strain evidence="3 4">OD-Hann</strain>
    </source>
</reference>
<dbReference type="GO" id="GO:0005737">
    <property type="term" value="C:cytoplasm"/>
    <property type="evidence" value="ECO:0007669"/>
    <property type="project" value="TreeGrafter"/>
</dbReference>
<gene>
    <name evidence="3" type="ORF">OESDEN_17422</name>
</gene>
<dbReference type="Pfam" id="PF10312">
    <property type="entry name" value="Cactin_mid"/>
    <property type="match status" value="1"/>
</dbReference>
<proteinExistence type="predicted"/>
<dbReference type="AlphaFoldDB" id="A0A0B1SC45"/>
<accession>A0A0B1SC45</accession>
<organism evidence="3 4">
    <name type="scientific">Oesophagostomum dentatum</name>
    <name type="common">Nodular worm</name>
    <dbReference type="NCBI Taxonomy" id="61180"/>
    <lineage>
        <taxon>Eukaryota</taxon>
        <taxon>Metazoa</taxon>
        <taxon>Ecdysozoa</taxon>
        <taxon>Nematoda</taxon>
        <taxon>Chromadorea</taxon>
        <taxon>Rhabditida</taxon>
        <taxon>Rhabditina</taxon>
        <taxon>Rhabditomorpha</taxon>
        <taxon>Strongyloidea</taxon>
        <taxon>Strongylidae</taxon>
        <taxon>Oesophagostomum</taxon>
    </lineage>
</organism>
<keyword evidence="4" id="KW-1185">Reference proteome</keyword>
<dbReference type="GO" id="GO:0005681">
    <property type="term" value="C:spliceosomal complex"/>
    <property type="evidence" value="ECO:0007669"/>
    <property type="project" value="TreeGrafter"/>
</dbReference>
<feature type="non-terminal residue" evidence="3">
    <location>
        <position position="163"/>
    </location>
</feature>
<evidence type="ECO:0000256" key="1">
    <source>
        <dbReference type="SAM" id="MobiDB-lite"/>
    </source>
</evidence>
<dbReference type="OrthoDB" id="5866982at2759"/>
<feature type="region of interest" description="Disordered" evidence="1">
    <location>
        <begin position="74"/>
        <end position="97"/>
    </location>
</feature>